<dbReference type="InterPro" id="IPR036097">
    <property type="entry name" value="HisK_dim/P_sf"/>
</dbReference>
<protein>
    <recommendedName>
        <fullName evidence="2">histidine kinase</fullName>
        <ecNumber evidence="2">2.7.13.3</ecNumber>
    </recommendedName>
</protein>
<dbReference type="Pfam" id="PF13426">
    <property type="entry name" value="PAS_9"/>
    <property type="match status" value="2"/>
</dbReference>
<dbReference type="SMART" id="SM00387">
    <property type="entry name" value="HATPase_c"/>
    <property type="match status" value="1"/>
</dbReference>
<dbReference type="Proteomes" id="UP001330184">
    <property type="component" value="Chromosome"/>
</dbReference>
<dbReference type="Pfam" id="PF02518">
    <property type="entry name" value="HATPase_c"/>
    <property type="match status" value="1"/>
</dbReference>
<comment type="catalytic activity">
    <reaction evidence="1">
        <text>ATP + protein L-histidine = ADP + protein N-phospho-L-histidine.</text>
        <dbReference type="EC" id="2.7.13.3"/>
    </reaction>
</comment>
<dbReference type="Gene3D" id="1.10.287.130">
    <property type="match status" value="1"/>
</dbReference>
<accession>A0AA48HHM2</accession>
<dbReference type="PROSITE" id="PS50109">
    <property type="entry name" value="HIS_KIN"/>
    <property type="match status" value="1"/>
</dbReference>
<sequence length="1001" mass="115383">MKHWDIEDISTRDLFEKTLKIAKVGIYELSVASNTIYWSGVTREITEVPSDFVPTLENIKYFFKEGNCREQAIQALHRAKEHGEPFDLDVEMITAKGNQRYVRNIGYPEFRNGNSVKIIGILQDITERKRIKFDLTRKNQLLGFAEKMAHIGHWRIDPVSQKFTWSENMYRIADLKIGVPMTLEKYLKHIPGEDRKKILEHIDKCNETKIFEPFTHRIKHKDGSTHHFKVLGEIIVNEQGEIDQIIGTSQDITEFVHQKQELIKKNQQLNNAEKIAKIGHWRWCLDTDTAYWSDNLYEISGVDKNIKVDTEVFLNTIFHEDREAVKANMENAVATRNFEPIVYRIQLKDGTLKTINTVGQAITDSKGMVQEILGTCQDITEQTIKEQELIFKNQQLNLAEKMAKIGNWKWNALTNEVQWSDNLYDIYGHPKDADLSYEVYLNYVHEEDRPFVERKIGEAAERGVYEDLNYRIRLQDGSVKTIKSTGIVNVAHGQTIEMLGTCQDITDQFNKAQEVIQKNQQLTFAEELAKIGYWEWDVVNDHLTWSDNMYRIFDMEVGTPLGFENVVEAIHPDDRDMFRAHAEEFIAEKKFRKFMHRIVYDSGAVRTVELYGEVVTDRAGNVLKMVGITQDITEQRMSEIKFRGLLDSAPDTMIIVDTKGLIQLANKQAEKMFGYKATELVDQHVSMLVPNRLWDTMEYHANIFFKDPKHTGLPADLDFYVQNKAGFQIPIQVTLSPLVTSEGLLVSLAIRDITEQKQSAHRILETNKSLKESANKLKTQNKQLAEFNHITSHNLRSPVSNLSSLINIYKTEDDSDLREELIEKMESVTNHLTWTLDTLVESLVIKNKTNVALEETIFESILQKTEDMLAAQILKTEAIIEHDFSEVESAMYNKIYLESIFLNLISNSLKYRDENRKPKILVKSKIENGRTQLEFRDNGLGIDLKKNGHKLFGFSKVFHRNKDAKGVGLFLTKAQIDAMGGKIWAESEPGIGTSFFVNLNH</sequence>
<evidence type="ECO:0000259" key="6">
    <source>
        <dbReference type="PROSITE" id="PS50109"/>
    </source>
</evidence>
<evidence type="ECO:0000256" key="1">
    <source>
        <dbReference type="ARBA" id="ARBA00000085"/>
    </source>
</evidence>
<dbReference type="SMART" id="SM00086">
    <property type="entry name" value="PAC"/>
    <property type="match status" value="6"/>
</dbReference>
<dbReference type="PROSITE" id="PS50112">
    <property type="entry name" value="PAS"/>
    <property type="match status" value="1"/>
</dbReference>
<feature type="domain" description="PAS" evidence="7">
    <location>
        <begin position="638"/>
        <end position="691"/>
    </location>
</feature>
<dbReference type="InterPro" id="IPR013655">
    <property type="entry name" value="PAS_fold_3"/>
</dbReference>
<dbReference type="Gene3D" id="3.30.565.10">
    <property type="entry name" value="Histidine kinase-like ATPase, C-terminal domain"/>
    <property type="match status" value="1"/>
</dbReference>
<dbReference type="SMART" id="SM00091">
    <property type="entry name" value="PAS"/>
    <property type="match status" value="4"/>
</dbReference>
<feature type="domain" description="PAC" evidence="8">
    <location>
        <begin position="336"/>
        <end position="391"/>
    </location>
</feature>
<dbReference type="InterPro" id="IPR001610">
    <property type="entry name" value="PAC"/>
</dbReference>
<dbReference type="SUPFAM" id="SSF55785">
    <property type="entry name" value="PYP-like sensor domain (PAS domain)"/>
    <property type="match status" value="6"/>
</dbReference>
<feature type="domain" description="PAC" evidence="8">
    <location>
        <begin position="715"/>
        <end position="765"/>
    </location>
</feature>
<dbReference type="NCBIfam" id="TIGR00229">
    <property type="entry name" value="sensory_box"/>
    <property type="match status" value="2"/>
</dbReference>
<dbReference type="InterPro" id="IPR052162">
    <property type="entry name" value="Sensor_kinase/Photoreceptor"/>
</dbReference>
<evidence type="ECO:0000259" key="7">
    <source>
        <dbReference type="PROSITE" id="PS50112"/>
    </source>
</evidence>
<dbReference type="GO" id="GO:0000155">
    <property type="term" value="F:phosphorelay sensor kinase activity"/>
    <property type="evidence" value="ECO:0007669"/>
    <property type="project" value="InterPro"/>
</dbReference>
<evidence type="ECO:0000256" key="3">
    <source>
        <dbReference type="ARBA" id="ARBA00022553"/>
    </source>
</evidence>
<dbReference type="Gene3D" id="3.30.450.20">
    <property type="entry name" value="PAS domain"/>
    <property type="match status" value="6"/>
</dbReference>
<reference evidence="9 10" key="1">
    <citation type="submission" date="2023-01" db="EMBL/GenBank/DDBJ databases">
        <title>Complete genome sequence of Muricauda aquimarina strain IFOP_LL357.</title>
        <authorList>
            <person name="Gajardo G."/>
            <person name="Ueki S."/>
            <person name="Maruyama F."/>
        </authorList>
    </citation>
    <scope>NUCLEOTIDE SEQUENCE [LARGE SCALE GENOMIC DNA]</scope>
    <source>
        <strain evidence="9 10">IFOP_LL357</strain>
    </source>
</reference>
<feature type="domain" description="PAC" evidence="8">
    <location>
        <begin position="592"/>
        <end position="644"/>
    </location>
</feature>
<dbReference type="AlphaFoldDB" id="A0AA48HHM2"/>
<dbReference type="PRINTS" id="PR00344">
    <property type="entry name" value="BCTRLSENSOR"/>
</dbReference>
<evidence type="ECO:0000259" key="8">
    <source>
        <dbReference type="PROSITE" id="PS50113"/>
    </source>
</evidence>
<gene>
    <name evidence="9" type="ORF">MACH07_06470</name>
</gene>
<dbReference type="CDD" id="cd00130">
    <property type="entry name" value="PAS"/>
    <property type="match status" value="4"/>
</dbReference>
<dbReference type="InterPro" id="IPR004358">
    <property type="entry name" value="Sig_transdc_His_kin-like_C"/>
</dbReference>
<evidence type="ECO:0000256" key="2">
    <source>
        <dbReference type="ARBA" id="ARBA00012438"/>
    </source>
</evidence>
<feature type="domain" description="PAC" evidence="8">
    <location>
        <begin position="212"/>
        <end position="264"/>
    </location>
</feature>
<dbReference type="PROSITE" id="PS50113">
    <property type="entry name" value="PAC"/>
    <property type="match status" value="5"/>
</dbReference>
<dbReference type="InterPro" id="IPR036890">
    <property type="entry name" value="HATPase_C_sf"/>
</dbReference>
<evidence type="ECO:0000313" key="9">
    <source>
        <dbReference type="EMBL" id="BDW91815.1"/>
    </source>
</evidence>
<evidence type="ECO:0000256" key="5">
    <source>
        <dbReference type="ARBA" id="ARBA00022777"/>
    </source>
</evidence>
<dbReference type="EC" id="2.7.13.3" evidence="2"/>
<keyword evidence="10" id="KW-1185">Reference proteome</keyword>
<dbReference type="InterPro" id="IPR005467">
    <property type="entry name" value="His_kinase_dom"/>
</dbReference>
<evidence type="ECO:0000256" key="4">
    <source>
        <dbReference type="ARBA" id="ARBA00022679"/>
    </source>
</evidence>
<feature type="domain" description="Histidine kinase" evidence="6">
    <location>
        <begin position="790"/>
        <end position="1001"/>
    </location>
</feature>
<keyword evidence="5" id="KW-0418">Kinase</keyword>
<dbReference type="InterPro" id="IPR000700">
    <property type="entry name" value="PAS-assoc_C"/>
</dbReference>
<dbReference type="InterPro" id="IPR000014">
    <property type="entry name" value="PAS"/>
</dbReference>
<name>A0AA48HHM2_9FLAO</name>
<organism evidence="9 10">
    <name type="scientific">Flagellimonas marinaquae</name>
    <dbReference type="NCBI Taxonomy" id="254955"/>
    <lineage>
        <taxon>Bacteria</taxon>
        <taxon>Pseudomonadati</taxon>
        <taxon>Bacteroidota</taxon>
        <taxon>Flavobacteriia</taxon>
        <taxon>Flavobacteriales</taxon>
        <taxon>Flavobacteriaceae</taxon>
        <taxon>Flagellimonas</taxon>
    </lineage>
</organism>
<dbReference type="Pfam" id="PF08447">
    <property type="entry name" value="PAS_3"/>
    <property type="match status" value="4"/>
</dbReference>
<dbReference type="EMBL" id="AP027268">
    <property type="protein sequence ID" value="BDW91815.1"/>
    <property type="molecule type" value="Genomic_DNA"/>
</dbReference>
<feature type="domain" description="PAC" evidence="8">
    <location>
        <begin position="86"/>
        <end position="137"/>
    </location>
</feature>
<dbReference type="SUPFAM" id="SSF47384">
    <property type="entry name" value="Homodimeric domain of signal transducing histidine kinase"/>
    <property type="match status" value="1"/>
</dbReference>
<dbReference type="InterPro" id="IPR035965">
    <property type="entry name" value="PAS-like_dom_sf"/>
</dbReference>
<dbReference type="PANTHER" id="PTHR43304">
    <property type="entry name" value="PHYTOCHROME-LIKE PROTEIN CPH1"/>
    <property type="match status" value="1"/>
</dbReference>
<dbReference type="Gene3D" id="2.10.70.100">
    <property type="match status" value="4"/>
</dbReference>
<evidence type="ECO:0000313" key="10">
    <source>
        <dbReference type="Proteomes" id="UP001330184"/>
    </source>
</evidence>
<dbReference type="SUPFAM" id="SSF55874">
    <property type="entry name" value="ATPase domain of HSP90 chaperone/DNA topoisomerase II/histidine kinase"/>
    <property type="match status" value="1"/>
</dbReference>
<dbReference type="PANTHER" id="PTHR43304:SF1">
    <property type="entry name" value="PAC DOMAIN-CONTAINING PROTEIN"/>
    <property type="match status" value="1"/>
</dbReference>
<proteinExistence type="predicted"/>
<dbReference type="InterPro" id="IPR003594">
    <property type="entry name" value="HATPase_dom"/>
</dbReference>
<dbReference type="RefSeq" id="WP_338196585.1">
    <property type="nucleotide sequence ID" value="NZ_AP027268.1"/>
</dbReference>
<keyword evidence="3" id="KW-0597">Phosphoprotein</keyword>
<keyword evidence="4" id="KW-0808">Transferase</keyword>